<feature type="signal peptide" evidence="2">
    <location>
        <begin position="1"/>
        <end position="18"/>
    </location>
</feature>
<accession>A0A8H6HGE7</accession>
<comment type="caution">
    <text evidence="3">The sequence shown here is derived from an EMBL/GenBank/DDBJ whole genome shotgun (WGS) entry which is preliminary data.</text>
</comment>
<evidence type="ECO:0000256" key="2">
    <source>
        <dbReference type="SAM" id="SignalP"/>
    </source>
</evidence>
<sequence>MLFKFVTILAAVATAVSASAVDLEARQVGGLATCNIVTTPSSTPNGGSLSEEFILVFNREFSNDLPPGNSIVTGSTSFTGPSGGRYTVQKTTGGTAITAAQTRAIMQAWAGQTFAGAGQVGVSSWSVNSSSVGPFNLETPAPHSPRFDFVNVQQTPNTSLQRKENSLTACYPNSLEALPYQASAVVHVFYLMDRKYDPSNGGLTPTFIAQNCTGLPLVIYGGEYEGKVFGITSDLKLNAPIRGAPSIPLRLIPSPKDGPPSRLPSIRPIQKTPTHTNRIDYPEALPTRTLTTATSFHFRRFTATWDLDRHIPLSLPEPHGLHLLLKPPPKAPSQLLVPRDMICCAVPGPRDKVLHQGKVVAPIHSHLVSIAILVVLVLPSAARIRVPQGVERHREPTIPPPAFPFQYRARQGGRVPGSSCGPTVHRTTRLGVAVEHSFVANRPHLHVVLPNTLHPSIRFHISIAWNIRYTDFRHHHMLADPSPSLLYQIEVQPWVPSFFILETSIGRSVGRAV</sequence>
<keyword evidence="4" id="KW-1185">Reference proteome</keyword>
<dbReference type="Proteomes" id="UP000521943">
    <property type="component" value="Unassembled WGS sequence"/>
</dbReference>
<feature type="region of interest" description="Disordered" evidence="1">
    <location>
        <begin position="249"/>
        <end position="280"/>
    </location>
</feature>
<gene>
    <name evidence="3" type="ORF">DFP72DRAFT_1076940</name>
</gene>
<evidence type="ECO:0000313" key="3">
    <source>
        <dbReference type="EMBL" id="KAF6745792.1"/>
    </source>
</evidence>
<keyword evidence="2" id="KW-0732">Signal</keyword>
<protein>
    <submittedName>
        <fullName evidence="3">Uncharacterized protein</fullName>
    </submittedName>
</protein>
<name>A0A8H6HGE7_9AGAR</name>
<proteinExistence type="predicted"/>
<evidence type="ECO:0000313" key="4">
    <source>
        <dbReference type="Proteomes" id="UP000521943"/>
    </source>
</evidence>
<reference evidence="3 4" key="1">
    <citation type="submission" date="2020-07" db="EMBL/GenBank/DDBJ databases">
        <title>Comparative genomics of pyrophilous fungi reveals a link between fire events and developmental genes.</title>
        <authorList>
            <consortium name="DOE Joint Genome Institute"/>
            <person name="Steindorff A.S."/>
            <person name="Carver A."/>
            <person name="Calhoun S."/>
            <person name="Stillman K."/>
            <person name="Liu H."/>
            <person name="Lipzen A."/>
            <person name="Pangilinan J."/>
            <person name="Labutti K."/>
            <person name="Bruns T.D."/>
            <person name="Grigoriev I.V."/>
        </authorList>
    </citation>
    <scope>NUCLEOTIDE SEQUENCE [LARGE SCALE GENOMIC DNA]</scope>
    <source>
        <strain evidence="3 4">CBS 144469</strain>
    </source>
</reference>
<feature type="chain" id="PRO_5034219294" evidence="2">
    <location>
        <begin position="19"/>
        <end position="513"/>
    </location>
</feature>
<dbReference type="EMBL" id="JACGCI010000099">
    <property type="protein sequence ID" value="KAF6745792.1"/>
    <property type="molecule type" value="Genomic_DNA"/>
</dbReference>
<dbReference type="AlphaFoldDB" id="A0A8H6HGE7"/>
<organism evidence="3 4">
    <name type="scientific">Ephemerocybe angulata</name>
    <dbReference type="NCBI Taxonomy" id="980116"/>
    <lineage>
        <taxon>Eukaryota</taxon>
        <taxon>Fungi</taxon>
        <taxon>Dikarya</taxon>
        <taxon>Basidiomycota</taxon>
        <taxon>Agaricomycotina</taxon>
        <taxon>Agaricomycetes</taxon>
        <taxon>Agaricomycetidae</taxon>
        <taxon>Agaricales</taxon>
        <taxon>Agaricineae</taxon>
        <taxon>Psathyrellaceae</taxon>
        <taxon>Ephemerocybe</taxon>
    </lineage>
</organism>
<evidence type="ECO:0000256" key="1">
    <source>
        <dbReference type="SAM" id="MobiDB-lite"/>
    </source>
</evidence>